<dbReference type="Gene3D" id="3.40.50.300">
    <property type="entry name" value="P-loop containing nucleotide triphosphate hydrolases"/>
    <property type="match status" value="2"/>
</dbReference>
<dbReference type="GO" id="GO:0007188">
    <property type="term" value="P:adenylate cyclase-modulating G protein-coupled receptor signaling pathway"/>
    <property type="evidence" value="ECO:0007669"/>
    <property type="project" value="TreeGrafter"/>
</dbReference>
<dbReference type="GO" id="GO:0001664">
    <property type="term" value="F:G protein-coupled receptor binding"/>
    <property type="evidence" value="ECO:0007669"/>
    <property type="project" value="TreeGrafter"/>
</dbReference>
<feature type="binding site" evidence="6">
    <location>
        <position position="253"/>
    </location>
    <ligand>
        <name>Mg(2+)</name>
        <dbReference type="ChEBI" id="CHEBI:18420"/>
    </ligand>
</feature>
<evidence type="ECO:0000256" key="5">
    <source>
        <dbReference type="PIRSR" id="PIRSR601019-1"/>
    </source>
</evidence>
<dbReference type="GO" id="GO:0005525">
    <property type="term" value="F:GTP binding"/>
    <property type="evidence" value="ECO:0007669"/>
    <property type="project" value="UniProtKB-KW"/>
</dbReference>
<dbReference type="PANTHER" id="PTHR10218">
    <property type="entry name" value="GTP-BINDING PROTEIN ALPHA SUBUNIT"/>
    <property type="match status" value="1"/>
</dbReference>
<keyword evidence="1 6" id="KW-0479">Metal-binding</keyword>
<evidence type="ECO:0000256" key="1">
    <source>
        <dbReference type="ARBA" id="ARBA00022723"/>
    </source>
</evidence>
<protein>
    <submittedName>
        <fullName evidence="7">Guanine nucleotide-binding protein alpha-2 subunit</fullName>
    </submittedName>
</protein>
<dbReference type="InterPro" id="IPR011025">
    <property type="entry name" value="GproteinA_insert"/>
</dbReference>
<dbReference type="OrthoDB" id="5817230at2759"/>
<accession>A0A369JHK7</accession>
<dbReference type="AlphaFoldDB" id="A0A369JHK7"/>
<dbReference type="PANTHER" id="PTHR10218:SF360">
    <property type="entry name" value="GUANINE NUCLEOTIDE-BINDING PROTEIN SUBUNIT ALPHA HOMOLOG"/>
    <property type="match status" value="1"/>
</dbReference>
<keyword evidence="6" id="KW-0460">Magnesium</keyword>
<dbReference type="FunFam" id="3.40.50.300:FF:000692">
    <property type="entry name" value="Guanine nucleotide-binding protein subunit alpha"/>
    <property type="match status" value="1"/>
</dbReference>
<keyword evidence="3 5" id="KW-0342">GTP-binding</keyword>
<dbReference type="PRINTS" id="PR00318">
    <property type="entry name" value="GPROTEINA"/>
</dbReference>
<dbReference type="Proteomes" id="UP000076154">
    <property type="component" value="Unassembled WGS sequence"/>
</dbReference>
<dbReference type="GO" id="GO:0003924">
    <property type="term" value="F:GTPase activity"/>
    <property type="evidence" value="ECO:0007669"/>
    <property type="project" value="InterPro"/>
</dbReference>
<dbReference type="InterPro" id="IPR001019">
    <property type="entry name" value="Gprotein_alpha_su"/>
</dbReference>
<dbReference type="EMBL" id="LUEZ02000054">
    <property type="protein sequence ID" value="RDB21671.1"/>
    <property type="molecule type" value="Genomic_DNA"/>
</dbReference>
<dbReference type="Pfam" id="PF00503">
    <property type="entry name" value="G-alpha"/>
    <property type="match status" value="1"/>
</dbReference>
<evidence type="ECO:0000256" key="3">
    <source>
        <dbReference type="ARBA" id="ARBA00023134"/>
    </source>
</evidence>
<keyword evidence="2 5" id="KW-0547">Nucleotide-binding</keyword>
<evidence type="ECO:0000256" key="6">
    <source>
        <dbReference type="PIRSR" id="PIRSR601019-2"/>
    </source>
</evidence>
<evidence type="ECO:0000313" key="7">
    <source>
        <dbReference type="EMBL" id="RDB21671.1"/>
    </source>
</evidence>
<evidence type="ECO:0000313" key="8">
    <source>
        <dbReference type="Proteomes" id="UP000076154"/>
    </source>
</evidence>
<feature type="binding site" evidence="5">
    <location>
        <begin position="345"/>
        <end position="348"/>
    </location>
    <ligand>
        <name>GTP</name>
        <dbReference type="ChEBI" id="CHEBI:37565"/>
    </ligand>
</feature>
<organism evidence="7 8">
    <name type="scientific">Hypsizygus marmoreus</name>
    <name type="common">White beech mushroom</name>
    <name type="synonym">Agaricus marmoreus</name>
    <dbReference type="NCBI Taxonomy" id="39966"/>
    <lineage>
        <taxon>Eukaryota</taxon>
        <taxon>Fungi</taxon>
        <taxon>Dikarya</taxon>
        <taxon>Basidiomycota</taxon>
        <taxon>Agaricomycotina</taxon>
        <taxon>Agaricomycetes</taxon>
        <taxon>Agaricomycetidae</taxon>
        <taxon>Agaricales</taxon>
        <taxon>Tricholomatineae</taxon>
        <taxon>Lyophyllaceae</taxon>
        <taxon>Hypsizygus</taxon>
    </lineage>
</organism>
<dbReference type="InterPro" id="IPR027417">
    <property type="entry name" value="P-loop_NTPase"/>
</dbReference>
<dbReference type="SUPFAM" id="SSF52540">
    <property type="entry name" value="P-loop containing nucleoside triphosphate hydrolases"/>
    <property type="match status" value="1"/>
</dbReference>
<dbReference type="GO" id="GO:0005737">
    <property type="term" value="C:cytoplasm"/>
    <property type="evidence" value="ECO:0007669"/>
    <property type="project" value="TreeGrafter"/>
</dbReference>
<dbReference type="InParanoid" id="A0A369JHK7"/>
<feature type="binding site" evidence="6">
    <location>
        <position position="59"/>
    </location>
    <ligand>
        <name>Mg(2+)</name>
        <dbReference type="ChEBI" id="CHEBI:18420"/>
    </ligand>
</feature>
<evidence type="ECO:0000256" key="2">
    <source>
        <dbReference type="ARBA" id="ARBA00022741"/>
    </source>
</evidence>
<gene>
    <name evidence="7" type="primary">gna-2</name>
    <name evidence="7" type="ORF">Hypma_011214</name>
</gene>
<feature type="binding site" evidence="5">
    <location>
        <position position="406"/>
    </location>
    <ligand>
        <name>GTP</name>
        <dbReference type="ChEBI" id="CHEBI:37565"/>
    </ligand>
</feature>
<dbReference type="GO" id="GO:0031683">
    <property type="term" value="F:G-protein beta/gamma-subunit complex binding"/>
    <property type="evidence" value="ECO:0007669"/>
    <property type="project" value="InterPro"/>
</dbReference>
<name>A0A369JHK7_HYPMA</name>
<dbReference type="SUPFAM" id="SSF47895">
    <property type="entry name" value="Transducin (alpha subunit), insertion domain"/>
    <property type="match status" value="1"/>
</dbReference>
<keyword evidence="4" id="KW-0807">Transducer</keyword>
<dbReference type="PROSITE" id="PS51882">
    <property type="entry name" value="G_ALPHA"/>
    <property type="match status" value="1"/>
</dbReference>
<comment type="caution">
    <text evidence="7">The sequence shown here is derived from an EMBL/GenBank/DDBJ whole genome shotgun (WGS) entry which is preliminary data.</text>
</comment>
<dbReference type="STRING" id="39966.A0A369JHK7"/>
<dbReference type="GO" id="GO:0046872">
    <property type="term" value="F:metal ion binding"/>
    <property type="evidence" value="ECO:0007669"/>
    <property type="project" value="UniProtKB-KW"/>
</dbReference>
<dbReference type="GO" id="GO:0005834">
    <property type="term" value="C:heterotrimeric G-protein complex"/>
    <property type="evidence" value="ECO:0007669"/>
    <property type="project" value="TreeGrafter"/>
</dbReference>
<dbReference type="SMART" id="SM00275">
    <property type="entry name" value="G_alpha"/>
    <property type="match status" value="1"/>
</dbReference>
<reference evidence="7" key="1">
    <citation type="submission" date="2018-04" db="EMBL/GenBank/DDBJ databases">
        <title>Whole genome sequencing of Hypsizygus marmoreus.</title>
        <authorList>
            <person name="Choi I.-G."/>
            <person name="Min B."/>
            <person name="Kim J.-G."/>
            <person name="Kim S."/>
            <person name="Oh Y.-L."/>
            <person name="Kong W.-S."/>
            <person name="Park H."/>
            <person name="Jeong J."/>
            <person name="Song E.-S."/>
        </authorList>
    </citation>
    <scope>NUCLEOTIDE SEQUENCE [LARGE SCALE GENOMIC DNA]</scope>
    <source>
        <strain evidence="7">51987-8</strain>
    </source>
</reference>
<evidence type="ECO:0000256" key="4">
    <source>
        <dbReference type="ARBA" id="ARBA00023224"/>
    </source>
</evidence>
<keyword evidence="8" id="KW-1185">Reference proteome</keyword>
<proteinExistence type="predicted"/>
<sequence>MVEMPGFWGETDGRGFSTPESLRASQEIDERLVEHKKVLEKKKNSIQILLLGQSESGKSSVLKNFQLAFAPKRFEEERIVWKTIVQLNLIRSVKTILESLQSEWESTDDPETSQLNRNLRRIRLGLSPLLFVESNILQLISSGSHKYRDVYVRPGCDWKAVLKSRVMQAADGARNKRRSRNPMTKEYDPTSILAASKDDIMFLWNDPGVQAVLRKQGIRIEDMPGFFLNDIARIADINYVPTDRDIMRARIRSLGVEEHHFIVEKGLGVGSDIYVTDVGGRRSQRPKWISYFEHIQTIVFLAPLAFNQTLEEAPEVNRLEDSLTLWQDICRNRLLANATLIVFFNKKDILSATLATGVMVNKYVPSFGDRPNEVAAVTKYFCDKFRAYHRKLSPFPRTFMFYETSAIDTSSMAALLVRVRETILRLYIQQGSISEL</sequence>